<evidence type="ECO:0000256" key="1">
    <source>
        <dbReference type="ARBA" id="ARBA00006844"/>
    </source>
</evidence>
<evidence type="ECO:0000259" key="3">
    <source>
        <dbReference type="PROSITE" id="PS51263"/>
    </source>
</evidence>
<protein>
    <submittedName>
        <fullName evidence="5 6">ADF-H domain-containing protein</fullName>
    </submittedName>
</protein>
<dbReference type="GO" id="GO:0015629">
    <property type="term" value="C:actin cytoskeleton"/>
    <property type="evidence" value="ECO:0007669"/>
    <property type="project" value="InterPro"/>
</dbReference>
<dbReference type="WBParaSite" id="maker-uti_cns_0046527-snap-gene-0.25-mRNA-1">
    <property type="protein sequence ID" value="maker-uti_cns_0046527-snap-gene-0.25-mRNA-1"/>
    <property type="gene ID" value="maker-uti_cns_0046527-snap-gene-0.25"/>
</dbReference>
<evidence type="ECO:0000313" key="5">
    <source>
        <dbReference type="WBParaSite" id="maker-uti_cns_0046098-snap-gene-1.39-mRNA-1"/>
    </source>
</evidence>
<keyword evidence="4" id="KW-1185">Reference proteome</keyword>
<dbReference type="WBParaSite" id="maker-uti_cns_0046098-snap-gene-1.39-mRNA-1">
    <property type="protein sequence ID" value="maker-uti_cns_0046098-snap-gene-1.39-mRNA-1"/>
    <property type="gene ID" value="maker-uti_cns_0046098-snap-gene-1.39"/>
</dbReference>
<dbReference type="AlphaFoldDB" id="A0A1I8J914"/>
<dbReference type="SUPFAM" id="SSF55753">
    <property type="entry name" value="Actin depolymerizing proteins"/>
    <property type="match status" value="1"/>
</dbReference>
<evidence type="ECO:0000256" key="2">
    <source>
        <dbReference type="ARBA" id="ARBA00023203"/>
    </source>
</evidence>
<dbReference type="PANTHER" id="PTHR11913">
    <property type="entry name" value="COFILIN-RELATED"/>
    <property type="match status" value="1"/>
</dbReference>
<dbReference type="CDD" id="cd11286">
    <property type="entry name" value="ADF_cofilin_like"/>
    <property type="match status" value="1"/>
</dbReference>
<dbReference type="GO" id="GO:0030042">
    <property type="term" value="P:actin filament depolymerization"/>
    <property type="evidence" value="ECO:0007669"/>
    <property type="project" value="InterPro"/>
</dbReference>
<dbReference type="SMART" id="SM00102">
    <property type="entry name" value="ADF"/>
    <property type="match status" value="1"/>
</dbReference>
<organism evidence="4 6">
    <name type="scientific">Macrostomum lignano</name>
    <dbReference type="NCBI Taxonomy" id="282301"/>
    <lineage>
        <taxon>Eukaryota</taxon>
        <taxon>Metazoa</taxon>
        <taxon>Spiralia</taxon>
        <taxon>Lophotrochozoa</taxon>
        <taxon>Platyhelminthes</taxon>
        <taxon>Rhabditophora</taxon>
        <taxon>Macrostomorpha</taxon>
        <taxon>Macrostomida</taxon>
        <taxon>Macrostomidae</taxon>
        <taxon>Macrostomum</taxon>
    </lineage>
</organism>
<evidence type="ECO:0000313" key="4">
    <source>
        <dbReference type="Proteomes" id="UP000095280"/>
    </source>
</evidence>
<name>A0A1I8J914_9PLAT</name>
<dbReference type="Gene3D" id="3.40.20.10">
    <property type="entry name" value="Severin"/>
    <property type="match status" value="1"/>
</dbReference>
<dbReference type="InterPro" id="IPR002108">
    <property type="entry name" value="ADF-H"/>
</dbReference>
<dbReference type="PROSITE" id="PS51263">
    <property type="entry name" value="ADF_H"/>
    <property type="match status" value="1"/>
</dbReference>
<accession>A0A1I8J914</accession>
<dbReference type="InterPro" id="IPR029006">
    <property type="entry name" value="ADF-H/Gelsolin-like_dom_sf"/>
</dbReference>
<dbReference type="Proteomes" id="UP000095280">
    <property type="component" value="Unplaced"/>
</dbReference>
<comment type="similarity">
    <text evidence="1">Belongs to the actin-binding proteins ADF family.</text>
</comment>
<feature type="domain" description="ADF-H" evidence="3">
    <location>
        <begin position="8"/>
        <end position="145"/>
    </location>
</feature>
<dbReference type="InterPro" id="IPR017904">
    <property type="entry name" value="ADF/Cofilin"/>
</dbReference>
<dbReference type="Pfam" id="PF00241">
    <property type="entry name" value="Cofilin_ADF"/>
    <property type="match status" value="1"/>
</dbReference>
<sequence length="152" mass="17274">PICLQASGVKVQQEVLDTFQEIKTNHCYRYLLFGFVNNDKEIGVLKKAPADATYNEFIEDLKDSVNRKVGCYAVYDLVFEFEESKQKRSRLVFVSWGPDGIPIRQKMLIASSKVELKNKLQGIFKELQASGIDEASEECMLELCRQGDRGAN</sequence>
<dbReference type="GO" id="GO:0003779">
    <property type="term" value="F:actin binding"/>
    <property type="evidence" value="ECO:0007669"/>
    <property type="project" value="UniProtKB-KW"/>
</dbReference>
<reference evidence="5 6" key="1">
    <citation type="submission" date="2016-11" db="UniProtKB">
        <authorList>
            <consortium name="WormBaseParasite"/>
        </authorList>
    </citation>
    <scope>IDENTIFICATION</scope>
</reference>
<keyword evidence="2" id="KW-0009">Actin-binding</keyword>
<proteinExistence type="inferred from homology"/>
<dbReference type="WBParaSite" id="maker-uti_cns_0046470-snap-gene-0.6-mRNA-1">
    <property type="protein sequence ID" value="maker-uti_cns_0046470-snap-gene-0.6-mRNA-1"/>
    <property type="gene ID" value="maker-uti_cns_0046470-snap-gene-0.6"/>
</dbReference>
<evidence type="ECO:0000313" key="6">
    <source>
        <dbReference type="WBParaSite" id="maker-uti_cns_0046470-snap-gene-0.6-mRNA-1"/>
    </source>
</evidence>